<comment type="caution">
    <text evidence="2">The sequence shown here is derived from an EMBL/GenBank/DDBJ whole genome shotgun (WGS) entry which is preliminary data.</text>
</comment>
<accession>A0AAV1ICS0</accession>
<keyword evidence="3" id="KW-1185">Reference proteome</keyword>
<reference evidence="2 3" key="1">
    <citation type="submission" date="2023-10" db="EMBL/GenBank/DDBJ databases">
        <authorList>
            <person name="Maclean D."/>
            <person name="Macfadyen A."/>
        </authorList>
    </citation>
    <scope>NUCLEOTIDE SEQUENCE [LARGE SCALE GENOMIC DNA]</scope>
</reference>
<feature type="compositionally biased region" description="Basic and acidic residues" evidence="1">
    <location>
        <begin position="187"/>
        <end position="205"/>
    </location>
</feature>
<protein>
    <recommendedName>
        <fullName evidence="4">BZIP domain-containing protein</fullName>
    </recommendedName>
</protein>
<sequence length="460" mass="51603">MQQYLQAPHQDVVEHPEFSSTEADLAFLQEFLGEHLEVDEPSFAPDHLMDPLHTNMGDLAGLLPSQWDRGLPPVPGFHESFPDQQQEQTLQQQHQFQPAQWQQQCDVPEQPRDSATLGSADEDQHTRSRSGKQYRSGRQQELNKAAQVRYRQRKKSRAEELRAMVAALTERINELDTQQRQHAGLRQRHEQLQRALQQHEQESPRMTRGPSQEAGSNCAPSAQDLGFAQPEEDPHDVECPTDGMLAHKRERLHDVVRLLRQGLDSGWQSEGVGHAAGQPAGQALAYDRLLQEAIDLFVGSAASSGLEEASAPRCEGPASASSNDRSWLGAQSSIRLFPQQLQSLLQLRTEHMLKEEALMQKKLAVKRKALSMLQHTQMGASPIAAHDFYSQAQARSNLNDIVKELRAIFRQESTFNEDMARALLQQILKPQQAATLLVAVYPAACDVAMLWQLLLKAPCT</sequence>
<feature type="compositionally biased region" description="Low complexity" evidence="1">
    <location>
        <begin position="84"/>
        <end position="104"/>
    </location>
</feature>
<name>A0AAV1ICS0_9CHLO</name>
<evidence type="ECO:0000256" key="1">
    <source>
        <dbReference type="SAM" id="MobiDB-lite"/>
    </source>
</evidence>
<dbReference type="AlphaFoldDB" id="A0AAV1ICS0"/>
<feature type="region of interest" description="Disordered" evidence="1">
    <location>
        <begin position="178"/>
        <end position="237"/>
    </location>
</feature>
<dbReference type="Proteomes" id="UP001314263">
    <property type="component" value="Unassembled WGS sequence"/>
</dbReference>
<feature type="region of interest" description="Disordered" evidence="1">
    <location>
        <begin position="63"/>
        <end position="158"/>
    </location>
</feature>
<evidence type="ECO:0008006" key="4">
    <source>
        <dbReference type="Google" id="ProtNLM"/>
    </source>
</evidence>
<evidence type="ECO:0000313" key="3">
    <source>
        <dbReference type="Proteomes" id="UP001314263"/>
    </source>
</evidence>
<proteinExistence type="predicted"/>
<gene>
    <name evidence="2" type="ORF">CVIRNUC_006857</name>
</gene>
<dbReference type="EMBL" id="CAUYUE010000009">
    <property type="protein sequence ID" value="CAK0783658.1"/>
    <property type="molecule type" value="Genomic_DNA"/>
</dbReference>
<feature type="compositionally biased region" description="Polar residues" evidence="1">
    <location>
        <begin position="209"/>
        <end position="220"/>
    </location>
</feature>
<feature type="compositionally biased region" description="Polar residues" evidence="1">
    <location>
        <begin position="133"/>
        <end position="142"/>
    </location>
</feature>
<evidence type="ECO:0000313" key="2">
    <source>
        <dbReference type="EMBL" id="CAK0783658.1"/>
    </source>
</evidence>
<organism evidence="2 3">
    <name type="scientific">Coccomyxa viridis</name>
    <dbReference type="NCBI Taxonomy" id="1274662"/>
    <lineage>
        <taxon>Eukaryota</taxon>
        <taxon>Viridiplantae</taxon>
        <taxon>Chlorophyta</taxon>
        <taxon>core chlorophytes</taxon>
        <taxon>Trebouxiophyceae</taxon>
        <taxon>Trebouxiophyceae incertae sedis</taxon>
        <taxon>Coccomyxaceae</taxon>
        <taxon>Coccomyxa</taxon>
    </lineage>
</organism>